<name>A0A081IAL7_PLAVN</name>
<proteinExistence type="inferred from homology"/>
<sequence>MHEQIKLLDVQELKILFIEEYNEYIKLVKTVELYHQKMQLNWFKFHLFYENTENNIPKYYSINKQVKNKVNNKTNTMDNNLCNTSDGGKKKRLSEDYSNYKSIEEDLKCIYKQEKNNECYYFKAHNNDKPRSLILHFLRDVPNSVELYMNIKIKNLNKLKNGVLTQLNKFCKVQINKIYSLIMLCEIKLNNSHLSQKMEIHNKSIIHKNIKNIIILCKKIIHEVTKNMIPFFFLFNLFSKPDYFEYQFDHFNNLIQMLDITNVHNNILLYGLKNTHGKNNIRRVKHFNQLFFEKKIFYINKSIERKFFANNIFRMSDHQPFVIFMLGGPGSGKGTQCKLIQENFDFIHISAGDCLREYLIKCEKNEADPKYKEIVEDSINNGKIAPAEITIELMKNKMQNEINRMKKNEEKCNNEHVEQLNSFSFSSLDNKINLENTNIDKNSDKLKYDNNICENNYVLDILKKNKIQKKPKYKFIIDGFPRNYNNLNGWINIVKNYAYVHLCIFLYCDEEHMIKRCINRGLISGRVDDNISTLKKRFETHNKGCTPIINLFLSENKCIFINANKTIEGVWTDMKYVFENM</sequence>
<gene>
    <name evidence="4" type="ORF">YYE_04556</name>
</gene>
<dbReference type="SUPFAM" id="SSF52540">
    <property type="entry name" value="P-loop containing nucleoside triphosphate hydrolases"/>
    <property type="match status" value="1"/>
</dbReference>
<evidence type="ECO:0000256" key="2">
    <source>
        <dbReference type="ARBA" id="ARBA00022741"/>
    </source>
</evidence>
<dbReference type="InterPro" id="IPR027417">
    <property type="entry name" value="P-loop_NTPase"/>
</dbReference>
<dbReference type="InterPro" id="IPR033690">
    <property type="entry name" value="Adenylat_kinase_CS"/>
</dbReference>
<dbReference type="Proteomes" id="UP000030681">
    <property type="component" value="Unassembled WGS sequence"/>
</dbReference>
<dbReference type="Pfam" id="PF00406">
    <property type="entry name" value="ADK"/>
    <property type="match status" value="2"/>
</dbReference>
<dbReference type="CDD" id="cd01428">
    <property type="entry name" value="ADK"/>
    <property type="match status" value="1"/>
</dbReference>
<keyword evidence="1" id="KW-0808">Transferase</keyword>
<keyword evidence="3 4" id="KW-0418">Kinase</keyword>
<evidence type="ECO:0000256" key="1">
    <source>
        <dbReference type="ARBA" id="ARBA00022679"/>
    </source>
</evidence>
<evidence type="ECO:0000256" key="3">
    <source>
        <dbReference type="ARBA" id="ARBA00022777"/>
    </source>
</evidence>
<dbReference type="PROSITE" id="PS00113">
    <property type="entry name" value="ADENYLATE_KINASE"/>
    <property type="match status" value="1"/>
</dbReference>
<dbReference type="GO" id="GO:0006139">
    <property type="term" value="P:nucleobase-containing compound metabolic process"/>
    <property type="evidence" value="ECO:0007669"/>
    <property type="project" value="InterPro"/>
</dbReference>
<evidence type="ECO:0000313" key="4">
    <source>
        <dbReference type="EMBL" id="KEG00725.1"/>
    </source>
</evidence>
<dbReference type="AlphaFoldDB" id="A0A081IAL7"/>
<protein>
    <submittedName>
        <fullName evidence="4">Cytidylate kinase</fullName>
    </submittedName>
</protein>
<dbReference type="GO" id="GO:0019205">
    <property type="term" value="F:nucleobase-containing compound kinase activity"/>
    <property type="evidence" value="ECO:0007669"/>
    <property type="project" value="InterPro"/>
</dbReference>
<dbReference type="PANTHER" id="PTHR23359">
    <property type="entry name" value="NUCLEOTIDE KINASE"/>
    <property type="match status" value="1"/>
</dbReference>
<dbReference type="Gene3D" id="3.40.50.300">
    <property type="entry name" value="P-loop containing nucleotide triphosphate hydrolases"/>
    <property type="match status" value="2"/>
</dbReference>
<evidence type="ECO:0000313" key="5">
    <source>
        <dbReference type="Proteomes" id="UP000030681"/>
    </source>
</evidence>
<dbReference type="EMBL" id="KL446955">
    <property type="protein sequence ID" value="KEG00725.1"/>
    <property type="molecule type" value="Genomic_DNA"/>
</dbReference>
<accession>A0A081IAL7</accession>
<organism evidence="4 5">
    <name type="scientific">Plasmodium vinckei vinckei</name>
    <dbReference type="NCBI Taxonomy" id="54757"/>
    <lineage>
        <taxon>Eukaryota</taxon>
        <taxon>Sar</taxon>
        <taxon>Alveolata</taxon>
        <taxon>Apicomplexa</taxon>
        <taxon>Aconoidasida</taxon>
        <taxon>Haemosporida</taxon>
        <taxon>Plasmodiidae</taxon>
        <taxon>Plasmodium</taxon>
        <taxon>Plasmodium (Vinckeia)</taxon>
    </lineage>
</organism>
<dbReference type="InterPro" id="IPR000850">
    <property type="entry name" value="Adenylat/UMP-CMP_kin"/>
</dbReference>
<dbReference type="GO" id="GO:0005524">
    <property type="term" value="F:ATP binding"/>
    <property type="evidence" value="ECO:0007669"/>
    <property type="project" value="InterPro"/>
</dbReference>
<keyword evidence="2" id="KW-0547">Nucleotide-binding</keyword>
<dbReference type="HAMAP" id="MF_00235">
    <property type="entry name" value="Adenylate_kinase_Adk"/>
    <property type="match status" value="1"/>
</dbReference>
<reference evidence="4 5" key="1">
    <citation type="submission" date="2013-02" db="EMBL/GenBank/DDBJ databases">
        <title>The Genome Sequence of Plasmodium vinckei vinckei.</title>
        <authorList>
            <consortium name="The Broad Institute Genome Sequencing Platform"/>
            <consortium name="The Broad Institute Genome Sequencing Center for Infectious Disease"/>
            <person name="Neafsey D."/>
            <person name="Cheeseman I."/>
            <person name="Volkman S."/>
            <person name="Adams J."/>
            <person name="Walker B."/>
            <person name="Young S.K."/>
            <person name="Zeng Q."/>
            <person name="Gargeya S."/>
            <person name="Fitzgerald M."/>
            <person name="Haas B."/>
            <person name="Abouelleil A."/>
            <person name="Alvarado L."/>
            <person name="Arachchi H.M."/>
            <person name="Berlin A.M."/>
            <person name="Chapman S.B."/>
            <person name="Dewar J."/>
            <person name="Goldberg J."/>
            <person name="Griggs A."/>
            <person name="Gujja S."/>
            <person name="Hansen M."/>
            <person name="Howarth C."/>
            <person name="Imamovic A."/>
            <person name="Larimer J."/>
            <person name="McCowan C."/>
            <person name="Murphy C."/>
            <person name="Neiman D."/>
            <person name="Pearson M."/>
            <person name="Priest M."/>
            <person name="Roberts A."/>
            <person name="Saif S."/>
            <person name="Shea T."/>
            <person name="Sisk P."/>
            <person name="Sykes S."/>
            <person name="Wortman J."/>
            <person name="Nusbaum C."/>
            <person name="Birren B."/>
        </authorList>
    </citation>
    <scope>NUCLEOTIDE SEQUENCE [LARGE SCALE GENOMIC DNA]</scope>
    <source>
        <strain evidence="5">vinckei</strain>
    </source>
</reference>